<evidence type="ECO:0000256" key="1">
    <source>
        <dbReference type="ARBA" id="ARBA00023186"/>
    </source>
</evidence>
<sequence length="279" mass="30863">MIHCHFYNSIGTVSTCYLPIPELSCRGVFKLSSLVEPFVLPFLLARSLTVSFFNPFRRAQAENDAGQITVQVKWGRDRYNIPIPQPSLTPLSKLLATLSTQTSIPIDSIKLIYKGAVLKDQSLTIASYGIKDGSTLVLVGKDGSAPGLEPPKPTTNATGPIRGKVKQPETTTESVLTEWISNLVKSTLEPLQPFIITFISYTSPNATNRPSQIPKFEVLQKEHARLSEILLRGLLDLDGVEIPSGWTEARKERKEGVKKVQAELNKVDEAWGERKKLGH</sequence>
<dbReference type="GO" id="GO:0050821">
    <property type="term" value="P:protein stabilization"/>
    <property type="evidence" value="ECO:0007669"/>
    <property type="project" value="TreeGrafter"/>
</dbReference>
<dbReference type="STRING" id="4999.A0A1Y1UQY2"/>
<proteinExistence type="predicted"/>
<protein>
    <submittedName>
        <fullName evidence="5">Uncharacterized protein</fullName>
    </submittedName>
</protein>
<dbReference type="InParanoid" id="A0A1Y1UQY2"/>
<evidence type="ECO:0000259" key="3">
    <source>
        <dbReference type="PROSITE" id="PS50053"/>
    </source>
</evidence>
<evidence type="ECO:0000313" key="6">
    <source>
        <dbReference type="Proteomes" id="UP000193218"/>
    </source>
</evidence>
<evidence type="ECO:0000256" key="2">
    <source>
        <dbReference type="SAM" id="MobiDB-lite"/>
    </source>
</evidence>
<dbReference type="SMART" id="SM00213">
    <property type="entry name" value="UBQ"/>
    <property type="match status" value="1"/>
</dbReference>
<accession>A0A1Y1UQY2</accession>
<dbReference type="RefSeq" id="XP_021873772.1">
    <property type="nucleotide sequence ID" value="XM_022018921.1"/>
</dbReference>
<comment type="caution">
    <text evidence="5">The sequence shown here is derived from an EMBL/GenBank/DDBJ whole genome shotgun (WGS) entry which is preliminary data.</text>
</comment>
<organism evidence="5 6">
    <name type="scientific">Kockovaella imperatae</name>
    <dbReference type="NCBI Taxonomy" id="4999"/>
    <lineage>
        <taxon>Eukaryota</taxon>
        <taxon>Fungi</taxon>
        <taxon>Dikarya</taxon>
        <taxon>Basidiomycota</taxon>
        <taxon>Agaricomycotina</taxon>
        <taxon>Tremellomycetes</taxon>
        <taxon>Tremellales</taxon>
        <taxon>Cuniculitremaceae</taxon>
        <taxon>Kockovaella</taxon>
    </lineage>
</organism>
<dbReference type="GeneID" id="33560730"/>
<dbReference type="Gene3D" id="1.20.58.120">
    <property type="entry name" value="BAG domain"/>
    <property type="match status" value="1"/>
</dbReference>
<reference evidence="5 6" key="1">
    <citation type="submission" date="2017-03" db="EMBL/GenBank/DDBJ databases">
        <title>Widespread Adenine N6-methylation of Active Genes in Fungi.</title>
        <authorList>
            <consortium name="DOE Joint Genome Institute"/>
            <person name="Mondo S.J."/>
            <person name="Dannebaum R.O."/>
            <person name="Kuo R.C."/>
            <person name="Louie K.B."/>
            <person name="Bewick A.J."/>
            <person name="Labutti K."/>
            <person name="Haridas S."/>
            <person name="Kuo A."/>
            <person name="Salamov A."/>
            <person name="Ahrendt S.R."/>
            <person name="Lau R."/>
            <person name="Bowen B.P."/>
            <person name="Lipzen A."/>
            <person name="Sullivan W."/>
            <person name="Andreopoulos W.B."/>
            <person name="Clum A."/>
            <person name="Lindquist E."/>
            <person name="Daum C."/>
            <person name="Northen T.R."/>
            <person name="Ramamoorthy G."/>
            <person name="Schmitz R.J."/>
            <person name="Gryganskyi A."/>
            <person name="Culley D."/>
            <person name="Magnuson J."/>
            <person name="James T.Y."/>
            <person name="O'Malley M.A."/>
            <person name="Stajich J.E."/>
            <person name="Spatafora J.W."/>
            <person name="Visel A."/>
            <person name="Grigoriev I.V."/>
        </authorList>
    </citation>
    <scope>NUCLEOTIDE SEQUENCE [LARGE SCALE GENOMIC DNA]</scope>
    <source>
        <strain evidence="5 6">NRRL Y-17943</strain>
    </source>
</reference>
<dbReference type="InterPro" id="IPR036533">
    <property type="entry name" value="BAG_dom_sf"/>
</dbReference>
<dbReference type="GO" id="GO:0005829">
    <property type="term" value="C:cytosol"/>
    <property type="evidence" value="ECO:0007669"/>
    <property type="project" value="TreeGrafter"/>
</dbReference>
<keyword evidence="6" id="KW-1185">Reference proteome</keyword>
<dbReference type="Pfam" id="PF00240">
    <property type="entry name" value="ubiquitin"/>
    <property type="match status" value="1"/>
</dbReference>
<dbReference type="GO" id="GO:0005634">
    <property type="term" value="C:nucleus"/>
    <property type="evidence" value="ECO:0007669"/>
    <property type="project" value="TreeGrafter"/>
</dbReference>
<dbReference type="Pfam" id="PF02179">
    <property type="entry name" value="BAG"/>
    <property type="match status" value="1"/>
</dbReference>
<dbReference type="InterPro" id="IPR000626">
    <property type="entry name" value="Ubiquitin-like_dom"/>
</dbReference>
<evidence type="ECO:0000259" key="4">
    <source>
        <dbReference type="PROSITE" id="PS51035"/>
    </source>
</evidence>
<dbReference type="InterPro" id="IPR039773">
    <property type="entry name" value="BAG_chaperone_regulator"/>
</dbReference>
<gene>
    <name evidence="5" type="ORF">BD324DRAFT_667561</name>
</gene>
<dbReference type="AlphaFoldDB" id="A0A1Y1UQY2"/>
<dbReference type="Proteomes" id="UP000193218">
    <property type="component" value="Unassembled WGS sequence"/>
</dbReference>
<dbReference type="SUPFAM" id="SSF63491">
    <property type="entry name" value="BAG domain"/>
    <property type="match status" value="1"/>
</dbReference>
<dbReference type="PANTHER" id="PTHR12329">
    <property type="entry name" value="BCL2-ASSOCIATED ATHANOGENE"/>
    <property type="match status" value="1"/>
</dbReference>
<dbReference type="GO" id="GO:0016020">
    <property type="term" value="C:membrane"/>
    <property type="evidence" value="ECO:0007669"/>
    <property type="project" value="TreeGrafter"/>
</dbReference>
<feature type="region of interest" description="Disordered" evidence="2">
    <location>
        <begin position="144"/>
        <end position="168"/>
    </location>
</feature>
<name>A0A1Y1UQY2_9TREE</name>
<dbReference type="Gene3D" id="3.10.20.90">
    <property type="entry name" value="Phosphatidylinositol 3-kinase Catalytic Subunit, Chain A, domain 1"/>
    <property type="match status" value="1"/>
</dbReference>
<feature type="domain" description="BAG" evidence="4">
    <location>
        <begin position="217"/>
        <end position="271"/>
    </location>
</feature>
<dbReference type="EMBL" id="NBSH01000002">
    <property type="protein sequence ID" value="ORX39987.1"/>
    <property type="molecule type" value="Genomic_DNA"/>
</dbReference>
<dbReference type="FunCoup" id="A0A1Y1UQY2">
    <property type="interactions" value="169"/>
</dbReference>
<dbReference type="InterPro" id="IPR003103">
    <property type="entry name" value="BAG_domain"/>
</dbReference>
<dbReference type="GO" id="GO:0051087">
    <property type="term" value="F:protein-folding chaperone binding"/>
    <property type="evidence" value="ECO:0007669"/>
    <property type="project" value="InterPro"/>
</dbReference>
<dbReference type="InterPro" id="IPR029071">
    <property type="entry name" value="Ubiquitin-like_domsf"/>
</dbReference>
<dbReference type="OrthoDB" id="417450at2759"/>
<keyword evidence="1" id="KW-0143">Chaperone</keyword>
<dbReference type="PROSITE" id="PS51035">
    <property type="entry name" value="BAG"/>
    <property type="match status" value="1"/>
</dbReference>
<feature type="domain" description="Ubiquitin-like" evidence="3">
    <location>
        <begin position="66"/>
        <end position="145"/>
    </location>
</feature>
<evidence type="ECO:0000313" key="5">
    <source>
        <dbReference type="EMBL" id="ORX39987.1"/>
    </source>
</evidence>
<dbReference type="PROSITE" id="PS50053">
    <property type="entry name" value="UBIQUITIN_2"/>
    <property type="match status" value="1"/>
</dbReference>
<dbReference type="SUPFAM" id="SSF54236">
    <property type="entry name" value="Ubiquitin-like"/>
    <property type="match status" value="1"/>
</dbReference>
<dbReference type="PANTHER" id="PTHR12329:SF16">
    <property type="entry name" value="BAG FAMILY MOLECULAR CHAPERONE REGULATOR 1"/>
    <property type="match status" value="1"/>
</dbReference>
<dbReference type="GO" id="GO:0000774">
    <property type="term" value="F:adenyl-nucleotide exchange factor activity"/>
    <property type="evidence" value="ECO:0007669"/>
    <property type="project" value="TreeGrafter"/>
</dbReference>